<organism evidence="4 5">
    <name type="scientific">Rathayibacter oskolensis</name>
    <dbReference type="NCBI Taxonomy" id="1891671"/>
    <lineage>
        <taxon>Bacteria</taxon>
        <taxon>Bacillati</taxon>
        <taxon>Actinomycetota</taxon>
        <taxon>Actinomycetes</taxon>
        <taxon>Micrococcales</taxon>
        <taxon>Microbacteriaceae</taxon>
        <taxon>Rathayibacter</taxon>
    </lineage>
</organism>
<dbReference type="InterPro" id="IPR004147">
    <property type="entry name" value="ABC1_dom"/>
</dbReference>
<feature type="transmembrane region" description="Helical" evidence="2">
    <location>
        <begin position="608"/>
        <end position="627"/>
    </location>
</feature>
<dbReference type="PANTHER" id="PTHR10566:SF113">
    <property type="entry name" value="PROTEIN ACTIVITY OF BC1 COMPLEX KINASE 7, CHLOROPLASTIC"/>
    <property type="match status" value="1"/>
</dbReference>
<dbReference type="Gene3D" id="1.10.510.10">
    <property type="entry name" value="Transferase(Phosphotransferase) domain 1"/>
    <property type="match status" value="1"/>
</dbReference>
<dbReference type="RefSeq" id="WP_165759563.1">
    <property type="nucleotide sequence ID" value="NZ_FXBM01000001.1"/>
</dbReference>
<evidence type="ECO:0000313" key="5">
    <source>
        <dbReference type="Proteomes" id="UP000193711"/>
    </source>
</evidence>
<keyword evidence="2" id="KW-0812">Transmembrane</keyword>
<sequence length="666" mass="72115">MAVTVLIVVLAVLSSIAVGSVSRRILGTPVGWPRSVVVGLLVFVAGLPFGVWVARETGIVSGDRATVESSAWVALLTILLSIGWVFALGVGLLVALELFWPTASLRNPIDVVRGALRQRRRTRRYLQILAIASRHGLGWVFHSRARIEGDPTTAEQRAEAVVDTINASGVTFVKLGQVLSTRRDLVPEPYLSALSSLQSGATTLPWETIRAEIADELGRPIEEVFASVDETPLAAASVAQVHTARLLDGRDVVIKVQRPTARAQVEADVDIILRLAERAELHTRQGRDLRATSVARGFSSTLLDELDYGIEYRNTEMIRATLVEIAEHGERDDVVITVPEVHAEASSKQMITMDRVDGRPLSRADDRLAELSMQQRDALAVGLMNVVLEQILVHGVFHADLHPGNVILREDGTLGLIDFGAIGIVERSQREYLAALLLAAASEDDIAATDALLLIVDVPDGADLDAFRHDIGQVLTTVRYRPGSDGSIFTMMLDVIRQHHIALPATLSSAFRSFATLEGCLHVLVPDFDMVERALERVPKLMKRMLSLRRVAASAQAQAAVGAAYARRIPRRVESLSQQLERGTLGVRLRTFADGGDRGFVGGLVAEVVSALISLTAVVLAIVLVVSDSGPSLAPDLRLFDLGGAFIGLLGFLGILRLVRRLLRAP</sequence>
<dbReference type="Proteomes" id="UP000193711">
    <property type="component" value="Unassembled WGS sequence"/>
</dbReference>
<dbReference type="AlphaFoldDB" id="A0A1X7NN08"/>
<protein>
    <submittedName>
        <fullName evidence="4">Ubiquinone biosynthesis protein</fullName>
    </submittedName>
</protein>
<dbReference type="PANTHER" id="PTHR10566">
    <property type="entry name" value="CHAPERONE-ACTIVITY OF BC1 COMPLEX CABC1 -RELATED"/>
    <property type="match status" value="1"/>
</dbReference>
<feature type="transmembrane region" description="Helical" evidence="2">
    <location>
        <begin position="75"/>
        <end position="100"/>
    </location>
</feature>
<dbReference type="CDD" id="cd05121">
    <property type="entry name" value="ABC1_ADCK3-like"/>
    <property type="match status" value="1"/>
</dbReference>
<dbReference type="SUPFAM" id="SSF56112">
    <property type="entry name" value="Protein kinase-like (PK-like)"/>
    <property type="match status" value="1"/>
</dbReference>
<reference evidence="5" key="1">
    <citation type="submission" date="2017-04" db="EMBL/GenBank/DDBJ databases">
        <authorList>
            <person name="Varghese N."/>
            <person name="Submissions S."/>
        </authorList>
    </citation>
    <scope>NUCLEOTIDE SEQUENCE [LARGE SCALE GENOMIC DNA]</scope>
    <source>
        <strain evidence="5">VKM Ac-2121</strain>
    </source>
</reference>
<proteinExistence type="inferred from homology"/>
<feature type="transmembrane region" description="Helical" evidence="2">
    <location>
        <begin position="35"/>
        <end position="54"/>
    </location>
</feature>
<evidence type="ECO:0000313" key="4">
    <source>
        <dbReference type="EMBL" id="SMH39331.1"/>
    </source>
</evidence>
<evidence type="ECO:0000256" key="1">
    <source>
        <dbReference type="ARBA" id="ARBA00009670"/>
    </source>
</evidence>
<feature type="transmembrane region" description="Helical" evidence="2">
    <location>
        <begin position="639"/>
        <end position="659"/>
    </location>
</feature>
<dbReference type="InterPro" id="IPR011009">
    <property type="entry name" value="Kinase-like_dom_sf"/>
</dbReference>
<gene>
    <name evidence="4" type="ORF">SAMN06295885_1629</name>
</gene>
<keyword evidence="5" id="KW-1185">Reference proteome</keyword>
<evidence type="ECO:0000256" key="2">
    <source>
        <dbReference type="SAM" id="Phobius"/>
    </source>
</evidence>
<evidence type="ECO:0000259" key="3">
    <source>
        <dbReference type="Pfam" id="PF03109"/>
    </source>
</evidence>
<keyword evidence="4" id="KW-0830">Ubiquinone</keyword>
<dbReference type="STRING" id="1891671.SAMN06295885_1629"/>
<keyword evidence="2" id="KW-1133">Transmembrane helix</keyword>
<feature type="domain" description="ABC1 atypical kinase-like" evidence="3">
    <location>
        <begin position="197"/>
        <end position="445"/>
    </location>
</feature>
<comment type="similarity">
    <text evidence="1">Belongs to the protein kinase superfamily. ADCK protein kinase family.</text>
</comment>
<keyword evidence="2" id="KW-0472">Membrane</keyword>
<accession>A0A1X7NN08</accession>
<name>A0A1X7NN08_9MICO</name>
<dbReference type="EMBL" id="FXBM01000001">
    <property type="protein sequence ID" value="SMH39331.1"/>
    <property type="molecule type" value="Genomic_DNA"/>
</dbReference>
<dbReference type="InterPro" id="IPR050154">
    <property type="entry name" value="UbiB_kinase"/>
</dbReference>
<dbReference type="Pfam" id="PF03109">
    <property type="entry name" value="ABC1"/>
    <property type="match status" value="1"/>
</dbReference>